<reference evidence="1" key="1">
    <citation type="journal article" date="2022" name="bioRxiv">
        <title>Sequencing and chromosome-scale assembly of the giantPleurodeles waltlgenome.</title>
        <authorList>
            <person name="Brown T."/>
            <person name="Elewa A."/>
            <person name="Iarovenko S."/>
            <person name="Subramanian E."/>
            <person name="Araus A.J."/>
            <person name="Petzold A."/>
            <person name="Susuki M."/>
            <person name="Suzuki K.-i.T."/>
            <person name="Hayashi T."/>
            <person name="Toyoda A."/>
            <person name="Oliveira C."/>
            <person name="Osipova E."/>
            <person name="Leigh N.D."/>
            <person name="Simon A."/>
            <person name="Yun M.H."/>
        </authorList>
    </citation>
    <scope>NUCLEOTIDE SEQUENCE</scope>
    <source>
        <strain evidence="1">20211129_DDA</strain>
        <tissue evidence="1">Liver</tissue>
    </source>
</reference>
<evidence type="ECO:0000313" key="1">
    <source>
        <dbReference type="EMBL" id="KAJ1160924.1"/>
    </source>
</evidence>
<dbReference type="Proteomes" id="UP001066276">
    <property type="component" value="Chromosome 4_2"/>
</dbReference>
<dbReference type="EMBL" id="JANPWB010000008">
    <property type="protein sequence ID" value="KAJ1160924.1"/>
    <property type="molecule type" value="Genomic_DNA"/>
</dbReference>
<comment type="caution">
    <text evidence="1">The sequence shown here is derived from an EMBL/GenBank/DDBJ whole genome shotgun (WGS) entry which is preliminary data.</text>
</comment>
<organism evidence="1 2">
    <name type="scientific">Pleurodeles waltl</name>
    <name type="common">Iberian ribbed newt</name>
    <dbReference type="NCBI Taxonomy" id="8319"/>
    <lineage>
        <taxon>Eukaryota</taxon>
        <taxon>Metazoa</taxon>
        <taxon>Chordata</taxon>
        <taxon>Craniata</taxon>
        <taxon>Vertebrata</taxon>
        <taxon>Euteleostomi</taxon>
        <taxon>Amphibia</taxon>
        <taxon>Batrachia</taxon>
        <taxon>Caudata</taxon>
        <taxon>Salamandroidea</taxon>
        <taxon>Salamandridae</taxon>
        <taxon>Pleurodelinae</taxon>
        <taxon>Pleurodeles</taxon>
    </lineage>
</organism>
<accession>A0AAV7SBJ6</accession>
<protein>
    <submittedName>
        <fullName evidence="1">Uncharacterized protein</fullName>
    </submittedName>
</protein>
<evidence type="ECO:0000313" key="2">
    <source>
        <dbReference type="Proteomes" id="UP001066276"/>
    </source>
</evidence>
<sequence length="136" mass="15792">MVSSRGPHRTQSNSLTKYAVSRWQRKRRWALLSRDLPARTLRNTQERTMRDIMMAIQSIKDTLEPKVDTVTLEVNLIRAGLQKVTEKLTVAESHILGLQLVTKRLEEQVQSLMKRTKALTAHFEDQESRARRPISE</sequence>
<dbReference type="AlphaFoldDB" id="A0AAV7SBJ6"/>
<name>A0AAV7SBJ6_PLEWA</name>
<keyword evidence="2" id="KW-1185">Reference proteome</keyword>
<proteinExistence type="predicted"/>
<gene>
    <name evidence="1" type="ORF">NDU88_001414</name>
</gene>